<sequence>MIHELPLPFPGKSSLAPTAPHVSQPWCDQQIPCARGASMLSKPQPKSPGDSRWSRGSAPGTSAIGVGLVVIKGAIEDATTYNVRRCVSDWRPAAGPGGGVVLWGPAAGPGQAVGRVGGGYAPRPPAVAPPAASITAPATC</sequence>
<reference evidence="2 3" key="1">
    <citation type="submission" date="2020-02" db="EMBL/GenBank/DDBJ databases">
        <title>Draft genome sequence of Haematococcus lacustris strain NIES-144.</title>
        <authorList>
            <person name="Morimoto D."/>
            <person name="Nakagawa S."/>
            <person name="Yoshida T."/>
            <person name="Sawayama S."/>
        </authorList>
    </citation>
    <scope>NUCLEOTIDE SEQUENCE [LARGE SCALE GENOMIC DNA]</scope>
    <source>
        <strain evidence="2 3">NIES-144</strain>
    </source>
</reference>
<accession>A0A699ZNM4</accession>
<organism evidence="2 3">
    <name type="scientific">Haematococcus lacustris</name>
    <name type="common">Green alga</name>
    <name type="synonym">Haematococcus pluvialis</name>
    <dbReference type="NCBI Taxonomy" id="44745"/>
    <lineage>
        <taxon>Eukaryota</taxon>
        <taxon>Viridiplantae</taxon>
        <taxon>Chlorophyta</taxon>
        <taxon>core chlorophytes</taxon>
        <taxon>Chlorophyceae</taxon>
        <taxon>CS clade</taxon>
        <taxon>Chlamydomonadales</taxon>
        <taxon>Haematococcaceae</taxon>
        <taxon>Haematococcus</taxon>
    </lineage>
</organism>
<evidence type="ECO:0000313" key="2">
    <source>
        <dbReference type="EMBL" id="GFH23791.1"/>
    </source>
</evidence>
<evidence type="ECO:0000256" key="1">
    <source>
        <dbReference type="SAM" id="MobiDB-lite"/>
    </source>
</evidence>
<gene>
    <name evidence="2" type="ORF">HaLaN_21468</name>
</gene>
<keyword evidence="3" id="KW-1185">Reference proteome</keyword>
<evidence type="ECO:0000313" key="3">
    <source>
        <dbReference type="Proteomes" id="UP000485058"/>
    </source>
</evidence>
<dbReference type="EMBL" id="BLLF01002363">
    <property type="protein sequence ID" value="GFH23791.1"/>
    <property type="molecule type" value="Genomic_DNA"/>
</dbReference>
<comment type="caution">
    <text evidence="2">The sequence shown here is derived from an EMBL/GenBank/DDBJ whole genome shotgun (WGS) entry which is preliminary data.</text>
</comment>
<name>A0A699ZNM4_HAELA</name>
<protein>
    <submittedName>
        <fullName evidence="2">Uncharacterized protein</fullName>
    </submittedName>
</protein>
<dbReference type="Proteomes" id="UP000485058">
    <property type="component" value="Unassembled WGS sequence"/>
</dbReference>
<feature type="region of interest" description="Disordered" evidence="1">
    <location>
        <begin position="1"/>
        <end position="62"/>
    </location>
</feature>
<proteinExistence type="predicted"/>
<dbReference type="AlphaFoldDB" id="A0A699ZNM4"/>